<dbReference type="KEGG" id="bgoe:IFJ75_13535"/>
<evidence type="ECO:0000313" key="1">
    <source>
        <dbReference type="EMBL" id="QTC90293.1"/>
    </source>
</evidence>
<name>A0A975GV76_9CAUL</name>
<dbReference type="RefSeq" id="WP_207868715.1">
    <property type="nucleotide sequence ID" value="NZ_CP062222.1"/>
</dbReference>
<dbReference type="AlphaFoldDB" id="A0A975GV76"/>
<reference evidence="1" key="1">
    <citation type="submission" date="2020-09" db="EMBL/GenBank/DDBJ databases">
        <title>Brevundimonas sp. LVF2 isolated from a puddle in Goettingen, Germany.</title>
        <authorList>
            <person name="Friedrich I."/>
            <person name="Klassen A."/>
            <person name="Hannes N."/>
            <person name="Schneider D."/>
            <person name="Hertel R."/>
            <person name="Daniel R."/>
        </authorList>
    </citation>
    <scope>NUCLEOTIDE SEQUENCE</scope>
    <source>
        <strain evidence="1">LVF2</strain>
    </source>
</reference>
<dbReference type="EMBL" id="CP062222">
    <property type="protein sequence ID" value="QTC90293.1"/>
    <property type="molecule type" value="Genomic_DNA"/>
</dbReference>
<dbReference type="Proteomes" id="UP000663918">
    <property type="component" value="Chromosome"/>
</dbReference>
<gene>
    <name evidence="1" type="ORF">IFJ75_13535</name>
</gene>
<keyword evidence="2" id="KW-1185">Reference proteome</keyword>
<sequence>MKRLSPIEWALVKGPISHLSLPAGSASQRARMTDWLERRPGAGWFYVSGDNYHFGAASDAADFRRMAVSLEA</sequence>
<evidence type="ECO:0000313" key="2">
    <source>
        <dbReference type="Proteomes" id="UP000663918"/>
    </source>
</evidence>
<accession>A0A975GV76</accession>
<organism evidence="1 2">
    <name type="scientific">Brevundimonas goettingensis</name>
    <dbReference type="NCBI Taxonomy" id="2774190"/>
    <lineage>
        <taxon>Bacteria</taxon>
        <taxon>Pseudomonadati</taxon>
        <taxon>Pseudomonadota</taxon>
        <taxon>Alphaproteobacteria</taxon>
        <taxon>Caulobacterales</taxon>
        <taxon>Caulobacteraceae</taxon>
        <taxon>Brevundimonas</taxon>
    </lineage>
</organism>
<proteinExistence type="predicted"/>
<protein>
    <submittedName>
        <fullName evidence="1">Uncharacterized protein</fullName>
    </submittedName>
</protein>